<sequence length="233" mass="27434">MRGLFLLVISNLFIHSLHCQHMHTEEELQEFKKIVSQTRQLGREKIVYIALTNITDDPESVLKNDKVTISVWYNDLTVKVDIQEHSPIRYFPMNTKYHLEKTIYVSMDHVSGSSGSIVYNQKKEQAADNFSKVFLYQHTEDKKKMVSKVFQLNNRNDPQYYLDPETQRHITIREHKSHYSIQIGDQYAITYKIDKESGQIYDYDDPYKNFYPTPTATSFKPKPLGGSWIEIKE</sequence>
<protein>
    <submittedName>
        <fullName evidence="1">Uncharacterized protein</fullName>
    </submittedName>
</protein>
<dbReference type="EMBL" id="BAAAGE010000002">
    <property type="protein sequence ID" value="GAA0722619.1"/>
    <property type="molecule type" value="Genomic_DNA"/>
</dbReference>
<comment type="caution">
    <text evidence="1">The sequence shown here is derived from an EMBL/GenBank/DDBJ whole genome shotgun (WGS) entry which is preliminary data.</text>
</comment>
<keyword evidence="2" id="KW-1185">Reference proteome</keyword>
<proteinExistence type="predicted"/>
<dbReference type="Proteomes" id="UP001501758">
    <property type="component" value="Unassembled WGS sequence"/>
</dbReference>
<evidence type="ECO:0000313" key="1">
    <source>
        <dbReference type="EMBL" id="GAA0722619.1"/>
    </source>
</evidence>
<name>A0ABP3U1U7_9FLAO</name>
<reference evidence="2" key="1">
    <citation type="journal article" date="2019" name="Int. J. Syst. Evol. Microbiol.">
        <title>The Global Catalogue of Microorganisms (GCM) 10K type strain sequencing project: providing services to taxonomists for standard genome sequencing and annotation.</title>
        <authorList>
            <consortium name="The Broad Institute Genomics Platform"/>
            <consortium name="The Broad Institute Genome Sequencing Center for Infectious Disease"/>
            <person name="Wu L."/>
            <person name="Ma J."/>
        </authorList>
    </citation>
    <scope>NUCLEOTIDE SEQUENCE [LARGE SCALE GENOMIC DNA]</scope>
    <source>
        <strain evidence="2">JCM 15974</strain>
    </source>
</reference>
<accession>A0ABP3U1U7</accession>
<evidence type="ECO:0000313" key="2">
    <source>
        <dbReference type="Proteomes" id="UP001501758"/>
    </source>
</evidence>
<gene>
    <name evidence="1" type="ORF">GCM10009430_25210</name>
</gene>
<organism evidence="1 2">
    <name type="scientific">Aquimarina litoralis</name>
    <dbReference type="NCBI Taxonomy" id="584605"/>
    <lineage>
        <taxon>Bacteria</taxon>
        <taxon>Pseudomonadati</taxon>
        <taxon>Bacteroidota</taxon>
        <taxon>Flavobacteriia</taxon>
        <taxon>Flavobacteriales</taxon>
        <taxon>Flavobacteriaceae</taxon>
        <taxon>Aquimarina</taxon>
    </lineage>
</organism>